<dbReference type="PANTHER" id="PTHR46577">
    <property type="entry name" value="HTH-TYPE TRANSCRIPTIONAL REGULATORY PROTEIN GABR"/>
    <property type="match status" value="1"/>
</dbReference>
<dbReference type="InterPro" id="IPR036388">
    <property type="entry name" value="WH-like_DNA-bd_sf"/>
</dbReference>
<accession>A0A5B9MFP5</accession>
<dbReference type="Gene3D" id="1.10.10.10">
    <property type="entry name" value="Winged helix-like DNA-binding domain superfamily/Winged helix DNA-binding domain"/>
    <property type="match status" value="1"/>
</dbReference>
<dbReference type="Gene3D" id="3.40.640.10">
    <property type="entry name" value="Type I PLP-dependent aspartate aminotransferase-like (Major domain)"/>
    <property type="match status" value="1"/>
</dbReference>
<evidence type="ECO:0000256" key="2">
    <source>
        <dbReference type="ARBA" id="ARBA00022898"/>
    </source>
</evidence>
<name>A0A5B9MFP5_9BACT</name>
<evidence type="ECO:0000256" key="4">
    <source>
        <dbReference type="ARBA" id="ARBA00023125"/>
    </source>
</evidence>
<dbReference type="SMART" id="SM00345">
    <property type="entry name" value="HTH_GNTR"/>
    <property type="match status" value="1"/>
</dbReference>
<protein>
    <submittedName>
        <fullName evidence="7">HTH-type transcriptional regulatory protein GabR</fullName>
    </submittedName>
</protein>
<evidence type="ECO:0000259" key="6">
    <source>
        <dbReference type="PROSITE" id="PS50949"/>
    </source>
</evidence>
<dbReference type="CDD" id="cd00609">
    <property type="entry name" value="AAT_like"/>
    <property type="match status" value="1"/>
</dbReference>
<organism evidence="7 8">
    <name type="scientific">Stieleria maiorica</name>
    <dbReference type="NCBI Taxonomy" id="2795974"/>
    <lineage>
        <taxon>Bacteria</taxon>
        <taxon>Pseudomonadati</taxon>
        <taxon>Planctomycetota</taxon>
        <taxon>Planctomycetia</taxon>
        <taxon>Pirellulales</taxon>
        <taxon>Pirellulaceae</taxon>
        <taxon>Stieleria</taxon>
    </lineage>
</organism>
<dbReference type="InterPro" id="IPR015421">
    <property type="entry name" value="PyrdxlP-dep_Trfase_major"/>
</dbReference>
<dbReference type="InterPro" id="IPR004839">
    <property type="entry name" value="Aminotransferase_I/II_large"/>
</dbReference>
<dbReference type="PROSITE" id="PS50949">
    <property type="entry name" value="HTH_GNTR"/>
    <property type="match status" value="1"/>
</dbReference>
<comment type="similarity">
    <text evidence="1">In the C-terminal section; belongs to the class-I pyridoxal-phosphate-dependent aminotransferase family.</text>
</comment>
<dbReference type="SUPFAM" id="SSF53383">
    <property type="entry name" value="PLP-dependent transferases"/>
    <property type="match status" value="1"/>
</dbReference>
<dbReference type="EMBL" id="CP036264">
    <property type="protein sequence ID" value="QEF97937.1"/>
    <property type="molecule type" value="Genomic_DNA"/>
</dbReference>
<dbReference type="InterPro" id="IPR015424">
    <property type="entry name" value="PyrdxlP-dep_Trfase"/>
</dbReference>
<dbReference type="RefSeq" id="WP_233903367.1">
    <property type="nucleotide sequence ID" value="NZ_CP036264.1"/>
</dbReference>
<dbReference type="Pfam" id="PF00392">
    <property type="entry name" value="GntR"/>
    <property type="match status" value="1"/>
</dbReference>
<dbReference type="InterPro" id="IPR000524">
    <property type="entry name" value="Tscrpt_reg_HTH_GntR"/>
</dbReference>
<dbReference type="InterPro" id="IPR051446">
    <property type="entry name" value="HTH_trans_reg/aminotransferase"/>
</dbReference>
<dbReference type="GO" id="GO:0030170">
    <property type="term" value="F:pyridoxal phosphate binding"/>
    <property type="evidence" value="ECO:0007669"/>
    <property type="project" value="InterPro"/>
</dbReference>
<feature type="domain" description="HTH gntR-type" evidence="6">
    <location>
        <begin position="33"/>
        <end position="101"/>
    </location>
</feature>
<dbReference type="GO" id="GO:0003677">
    <property type="term" value="F:DNA binding"/>
    <property type="evidence" value="ECO:0007669"/>
    <property type="project" value="UniProtKB-KW"/>
</dbReference>
<keyword evidence="8" id="KW-1185">Reference proteome</keyword>
<dbReference type="Pfam" id="PF00155">
    <property type="entry name" value="Aminotran_1_2"/>
    <property type="match status" value="1"/>
</dbReference>
<keyword evidence="5" id="KW-0804">Transcription</keyword>
<reference evidence="7 8" key="1">
    <citation type="submission" date="2019-02" db="EMBL/GenBank/DDBJ databases">
        <title>Planctomycetal bacteria perform biofilm scaping via a novel small molecule.</title>
        <authorList>
            <person name="Jeske O."/>
            <person name="Boedeker C."/>
            <person name="Wiegand S."/>
            <person name="Breitling P."/>
            <person name="Kallscheuer N."/>
            <person name="Jogler M."/>
            <person name="Rohde M."/>
            <person name="Petersen J."/>
            <person name="Medema M.H."/>
            <person name="Surup F."/>
            <person name="Jogler C."/>
        </authorList>
    </citation>
    <scope>NUCLEOTIDE SEQUENCE [LARGE SCALE GENOMIC DNA]</scope>
    <source>
        <strain evidence="7 8">Mal15</strain>
    </source>
</reference>
<dbReference type="PANTHER" id="PTHR46577:SF1">
    <property type="entry name" value="HTH-TYPE TRANSCRIPTIONAL REGULATORY PROTEIN GABR"/>
    <property type="match status" value="1"/>
</dbReference>
<keyword evidence="2" id="KW-0663">Pyridoxal phosphate</keyword>
<evidence type="ECO:0000313" key="8">
    <source>
        <dbReference type="Proteomes" id="UP000321353"/>
    </source>
</evidence>
<keyword evidence="4" id="KW-0238">DNA-binding</keyword>
<keyword evidence="3" id="KW-0805">Transcription regulation</keyword>
<sequence>MVIQRDHFAEVMSRRRNEQFEFESIQLIPDSATPVYQQLEHHLRQAIADRTLRPDDRVPSSRNLATAIGVSRNTVLAAYDQLISEGYLESVRGSGTRVAKMPPQAFEFDATTSPVAPQMNPVECLSPLGRQFCDESRWMPTMTAAPKAFTPHLPAIDEFPLEIWNRFRNEQARWSRRHLCVGDPQGYQPLRESIAQYMAVSRGLSCHADQVVITSGSQQAVTLISQLLLERDDAVWVEEPGNAPANRLLEIAGARLIPLPLDSQGIDLSRVPKNTAPPKLICVTPGGQWPMGMTMSLNRRLELIAAAQRHKSWIVEDDYNGEFRYAGRPHASLSSLDSSGRTIYMGTFSKMLYPAIRLGFLIVPADLAKTFAYARFLQDRASPPLVQMVLHRFIESGNFVKHIRRMRALYCERQTVLLETLDKHLAGYVGVEQPESGMHLVARGVTKAAETKLIAAANRAKVEFHPVSMYSRNGDAPGMILGFAAFDKESIRRAVRRWAKELQK</sequence>
<dbReference type="SUPFAM" id="SSF46785">
    <property type="entry name" value="Winged helix' DNA-binding domain"/>
    <property type="match status" value="1"/>
</dbReference>
<dbReference type="InterPro" id="IPR036390">
    <property type="entry name" value="WH_DNA-bd_sf"/>
</dbReference>
<proteinExistence type="inferred from homology"/>
<dbReference type="PRINTS" id="PR00035">
    <property type="entry name" value="HTHGNTR"/>
</dbReference>
<dbReference type="GO" id="GO:0003700">
    <property type="term" value="F:DNA-binding transcription factor activity"/>
    <property type="evidence" value="ECO:0007669"/>
    <property type="project" value="InterPro"/>
</dbReference>
<dbReference type="AlphaFoldDB" id="A0A5B9MFP5"/>
<dbReference type="Proteomes" id="UP000321353">
    <property type="component" value="Chromosome"/>
</dbReference>
<evidence type="ECO:0000256" key="3">
    <source>
        <dbReference type="ARBA" id="ARBA00023015"/>
    </source>
</evidence>
<evidence type="ECO:0000256" key="1">
    <source>
        <dbReference type="ARBA" id="ARBA00005384"/>
    </source>
</evidence>
<evidence type="ECO:0000313" key="7">
    <source>
        <dbReference type="EMBL" id="QEF97937.1"/>
    </source>
</evidence>
<evidence type="ECO:0000256" key="5">
    <source>
        <dbReference type="ARBA" id="ARBA00023163"/>
    </source>
</evidence>
<dbReference type="CDD" id="cd07377">
    <property type="entry name" value="WHTH_GntR"/>
    <property type="match status" value="1"/>
</dbReference>
<gene>
    <name evidence="7" type="primary">gabR</name>
    <name evidence="7" type="ORF">Mal15_19830</name>
</gene>
<dbReference type="KEGG" id="smam:Mal15_19830"/>